<dbReference type="CDD" id="cd12880">
    <property type="entry name" value="SPRYD7"/>
    <property type="match status" value="1"/>
</dbReference>
<evidence type="ECO:0000256" key="2">
    <source>
        <dbReference type="ARBA" id="ARBA00021772"/>
    </source>
</evidence>
<dbReference type="InterPro" id="IPR013320">
    <property type="entry name" value="ConA-like_dom_sf"/>
</dbReference>
<dbReference type="EMBL" id="KV894283">
    <property type="protein sequence ID" value="OON18337.1"/>
    <property type="molecule type" value="Genomic_DNA"/>
</dbReference>
<evidence type="ECO:0000313" key="5">
    <source>
        <dbReference type="Proteomes" id="UP000243686"/>
    </source>
</evidence>
<dbReference type="InterPro" id="IPR043988">
    <property type="entry name" value="CCZ1/INTU_longin_2"/>
</dbReference>
<evidence type="ECO:0000313" key="4">
    <source>
        <dbReference type="EMBL" id="OON18337.1"/>
    </source>
</evidence>
<dbReference type="Pfam" id="PF19032">
    <property type="entry name" value="Intu_longin_2"/>
    <property type="match status" value="1"/>
</dbReference>
<dbReference type="GO" id="GO:0016192">
    <property type="term" value="P:vesicle-mediated transport"/>
    <property type="evidence" value="ECO:0007669"/>
    <property type="project" value="InterPro"/>
</dbReference>
<dbReference type="AlphaFoldDB" id="A0A1S8WV43"/>
<reference evidence="4 5" key="1">
    <citation type="submission" date="2015-03" db="EMBL/GenBank/DDBJ databases">
        <title>Draft genome of the nematode, Opisthorchis viverrini.</title>
        <authorList>
            <person name="Mitreva M."/>
        </authorList>
    </citation>
    <scope>NUCLEOTIDE SEQUENCE [LARGE SCALE GENOMIC DNA]</scope>
    <source>
        <strain evidence="4">Khon Kaen</strain>
    </source>
</reference>
<dbReference type="PANTHER" id="PTHR13056:SF0">
    <property type="entry name" value="VACUOLAR FUSION PROTEIN CCZ1 HOMOLOG-RELATED"/>
    <property type="match status" value="1"/>
</dbReference>
<dbReference type="SMART" id="SM00449">
    <property type="entry name" value="SPRY"/>
    <property type="match status" value="1"/>
</dbReference>
<evidence type="ECO:0000259" key="3">
    <source>
        <dbReference type="PROSITE" id="PS50188"/>
    </source>
</evidence>
<organism evidence="4 5">
    <name type="scientific">Opisthorchis viverrini</name>
    <name type="common">Southeast Asian liver fluke</name>
    <dbReference type="NCBI Taxonomy" id="6198"/>
    <lineage>
        <taxon>Eukaryota</taxon>
        <taxon>Metazoa</taxon>
        <taxon>Spiralia</taxon>
        <taxon>Lophotrochozoa</taxon>
        <taxon>Platyhelminthes</taxon>
        <taxon>Trematoda</taxon>
        <taxon>Digenea</taxon>
        <taxon>Opisthorchiida</taxon>
        <taxon>Opisthorchiata</taxon>
        <taxon>Opisthorchiidae</taxon>
        <taxon>Opisthorchis</taxon>
    </lineage>
</organism>
<dbReference type="InterPro" id="IPR035766">
    <property type="entry name" value="SPRYD7"/>
</dbReference>
<dbReference type="GO" id="GO:0035658">
    <property type="term" value="C:Mon1-Ccz1 complex"/>
    <property type="evidence" value="ECO:0007669"/>
    <property type="project" value="InterPro"/>
</dbReference>
<dbReference type="PANTHER" id="PTHR13056">
    <property type="entry name" value="VACUOLAR FUSION PROTEIN CCZ1 HOMOLOG-RELATED"/>
    <property type="match status" value="1"/>
</dbReference>
<dbReference type="SUPFAM" id="SSF49899">
    <property type="entry name" value="Concanavalin A-like lectins/glucanases"/>
    <property type="match status" value="1"/>
</dbReference>
<feature type="domain" description="B30.2/SPRY" evidence="3">
    <location>
        <begin position="544"/>
        <end position="737"/>
    </location>
</feature>
<dbReference type="Gene3D" id="2.60.120.920">
    <property type="match status" value="1"/>
</dbReference>
<dbReference type="Pfam" id="PF19031">
    <property type="entry name" value="Intu_longin_1"/>
    <property type="match status" value="1"/>
</dbReference>
<dbReference type="InterPro" id="IPR001870">
    <property type="entry name" value="B30.2/SPRY"/>
</dbReference>
<sequence>MNERLKSLGLCEAVMSFTRYVLPFCFTLFLRFFDSACQTLQTSSTRRYFHPLTNDIWAVMSVMLPPKAKLTQDHAYHIDGDCHVNDQVLSTVLSTACETFELFNGKIPALLDTEGLDILKQRLDHFFSRYLRTMLFEHCDLLDCFNGIQFTATDPADFARVQGLVNRIRYAFRSIRHVSFFYDGRLVQSTLELSYARHLYHYLNSFLFVEQPDLTHTAAAVKTKHLGRFLVGPKTLSDTAESVQCPVLCSPCSNLPDCQLVTYQALRAVLCLVVRGKLASVSAVPLIFLTNLQNFFDYGRRCVVFVLGINPIPMDFFVRFDAMVGPRLTILADKLAGHQSSSLVGGSVFPLQFTEDSLFTSAVTLSALGGSSTPDDGPSLATEDFCEQDLSSVPKLGRSRFIYWNASTYAVMTTLHVYTGSGRRQINGAKPLLDLMVNLRNELLLRPSSWHEEITVRLDPCVWLVARRSNGREIYMLFMRKQESLIKLDDDQRFSNSSEGIVITPSSERGGSSNFTAHFYISEARHFCSSFDVPHPILHSPLLQPFFDFLGCCQRLTYFPDDEFNLSAPREPPPEVKLDLSSAGPTVVLLKNCLRICGHGCARSVVPILQDKAYFEVKIQCTGRWAVGLCSSKTQLSSVENLGIDKASWVVREDSCVWYSGVKLARLKTPLEEGNVLGLTYDHVELRFYVNGAATGLINEQSAQSMEGWTGMKGILYPVVGVAENAVLDVGFNRRHFYFPPPQPDFKEIQFEKELL</sequence>
<keyword evidence="5" id="KW-1185">Reference proteome</keyword>
<dbReference type="InterPro" id="IPR043136">
    <property type="entry name" value="B30.2/SPRY_sf"/>
</dbReference>
<dbReference type="InterPro" id="IPR043987">
    <property type="entry name" value="CCZ1/INTU/HSP4_longin_1"/>
</dbReference>
<dbReference type="Proteomes" id="UP000243686">
    <property type="component" value="Unassembled WGS sequence"/>
</dbReference>
<name>A0A1S8WV43_OPIVI</name>
<dbReference type="Pfam" id="PF00622">
    <property type="entry name" value="SPRY"/>
    <property type="match status" value="1"/>
</dbReference>
<accession>A0A1S8WV43</accession>
<gene>
    <name evidence="4" type="ORF">X801_05809</name>
</gene>
<comment type="similarity">
    <text evidence="1">Belongs to the CCZ1 family.</text>
</comment>
<protein>
    <recommendedName>
        <fullName evidence="2">SPRY domain-containing protein 7</fullName>
    </recommendedName>
</protein>
<evidence type="ECO:0000256" key="1">
    <source>
        <dbReference type="ARBA" id="ARBA00005352"/>
    </source>
</evidence>
<dbReference type="InterPro" id="IPR003877">
    <property type="entry name" value="SPRY_dom"/>
</dbReference>
<dbReference type="PROSITE" id="PS50188">
    <property type="entry name" value="B302_SPRY"/>
    <property type="match status" value="1"/>
</dbReference>
<proteinExistence type="inferred from homology"/>
<dbReference type="InterPro" id="IPR013176">
    <property type="entry name" value="Ccz1"/>
</dbReference>